<reference evidence="2 3" key="1">
    <citation type="submission" date="2020-10" db="EMBL/GenBank/DDBJ databases">
        <title>Phylogeny of dyella-like bacteria.</title>
        <authorList>
            <person name="Fu J."/>
        </authorList>
    </citation>
    <scope>NUCLEOTIDE SEQUENCE [LARGE SCALE GENOMIC DNA]</scope>
    <source>
        <strain evidence="2 3">JP1</strain>
    </source>
</reference>
<comment type="caution">
    <text evidence="2">The sequence shown here is derived from an EMBL/GenBank/DDBJ whole genome shotgun (WGS) entry which is preliminary data.</text>
</comment>
<dbReference type="EMBL" id="JADIKJ010000019">
    <property type="protein sequence ID" value="MFK2901889.1"/>
    <property type="molecule type" value="Genomic_DNA"/>
</dbReference>
<protein>
    <submittedName>
        <fullName evidence="2">Serine hydrolase</fullName>
    </submittedName>
</protein>
<sequence>MYAQLTPARLRTGLPASVRLADKCGTSPTIHGLTAAYNDIGILNWPDGHVVIVAAFLTASPATEKQRQALYTELARDVSDALHHGKSLDILKRHVHCHYGASSIRRTHSDPAHEVLDASSRLIIIDY</sequence>
<feature type="domain" description="Beta-lactamase class A catalytic" evidence="1">
    <location>
        <begin position="3"/>
        <end position="56"/>
    </location>
</feature>
<proteinExistence type="predicted"/>
<name>A0ABW8JLN4_9GAMM</name>
<dbReference type="InterPro" id="IPR012338">
    <property type="entry name" value="Beta-lactam/transpept-like"/>
</dbReference>
<dbReference type="Proteomes" id="UP001620461">
    <property type="component" value="Unassembled WGS sequence"/>
</dbReference>
<gene>
    <name evidence="2" type="ORF">ISP15_16235</name>
</gene>
<organism evidence="2 3">
    <name type="scientific">Dyella jejuensis</name>
    <dbReference type="NCBI Taxonomy" id="1432009"/>
    <lineage>
        <taxon>Bacteria</taxon>
        <taxon>Pseudomonadati</taxon>
        <taxon>Pseudomonadota</taxon>
        <taxon>Gammaproteobacteria</taxon>
        <taxon>Lysobacterales</taxon>
        <taxon>Rhodanobacteraceae</taxon>
        <taxon>Dyella</taxon>
    </lineage>
</organism>
<accession>A0ABW8JLN4</accession>
<dbReference type="Pfam" id="PF13354">
    <property type="entry name" value="Beta-lactamase2"/>
    <property type="match status" value="1"/>
</dbReference>
<evidence type="ECO:0000313" key="2">
    <source>
        <dbReference type="EMBL" id="MFK2901889.1"/>
    </source>
</evidence>
<keyword evidence="3" id="KW-1185">Reference proteome</keyword>
<keyword evidence="2" id="KW-0378">Hydrolase</keyword>
<dbReference type="SUPFAM" id="SSF56601">
    <property type="entry name" value="beta-lactamase/transpeptidase-like"/>
    <property type="match status" value="1"/>
</dbReference>
<dbReference type="Gene3D" id="3.40.710.10">
    <property type="entry name" value="DD-peptidase/beta-lactamase superfamily"/>
    <property type="match status" value="1"/>
</dbReference>
<dbReference type="GO" id="GO:0016787">
    <property type="term" value="F:hydrolase activity"/>
    <property type="evidence" value="ECO:0007669"/>
    <property type="project" value="UniProtKB-KW"/>
</dbReference>
<evidence type="ECO:0000259" key="1">
    <source>
        <dbReference type="Pfam" id="PF13354"/>
    </source>
</evidence>
<evidence type="ECO:0000313" key="3">
    <source>
        <dbReference type="Proteomes" id="UP001620461"/>
    </source>
</evidence>
<dbReference type="InterPro" id="IPR045155">
    <property type="entry name" value="Beta-lactam_cat"/>
</dbReference>